<protein>
    <submittedName>
        <fullName evidence="2">Uncharacterized protein</fullName>
    </submittedName>
</protein>
<evidence type="ECO:0000313" key="2">
    <source>
        <dbReference type="EMBL" id="BBH95249.1"/>
    </source>
</evidence>
<evidence type="ECO:0000256" key="1">
    <source>
        <dbReference type="SAM" id="MobiDB-lite"/>
    </source>
</evidence>
<organism evidence="2">
    <name type="scientific">Thermogemmatispora argillosa</name>
    <dbReference type="NCBI Taxonomy" id="2045280"/>
    <lineage>
        <taxon>Bacteria</taxon>
        <taxon>Bacillati</taxon>
        <taxon>Chloroflexota</taxon>
        <taxon>Ktedonobacteria</taxon>
        <taxon>Thermogemmatisporales</taxon>
        <taxon>Thermogemmatisporaceae</taxon>
        <taxon>Thermogemmatispora</taxon>
    </lineage>
</organism>
<reference evidence="2" key="1">
    <citation type="submission" date="2018-12" db="EMBL/GenBank/DDBJ databases">
        <title>Novel natural products biosynthetic potential of the class Ktedonobacteria.</title>
        <authorList>
            <person name="Zheng Y."/>
            <person name="Saitou A."/>
            <person name="Wang C.M."/>
            <person name="Toyoda A."/>
            <person name="Minakuchi Y."/>
            <person name="Sekiguchi Y."/>
            <person name="Ueda K."/>
            <person name="Takano H."/>
            <person name="Sakai Y."/>
            <person name="Yokota A."/>
            <person name="Yabe S."/>
        </authorList>
    </citation>
    <scope>NUCLEOTIDE SEQUENCE</scope>
    <source>
        <strain evidence="2">A3-2</strain>
    </source>
</reference>
<sequence length="272" mass="31047">MRPNILSLEHKLPSEEARRRLRFAAEGLEIVPNPPRAGEAATVHLFLCNEEPQPLTVRTITPRIYYFGIGACQYESLPERGPLTLPPDPTHVETLTWHWLPRSAGHRCLRIHLDIEGWEQPWIVGRNLRVIRATAEAYRWQIPFHLSNPTEQAQPLRLRLHTQSADLSERTRRVWIELPGKSGILSSGQALWLQPREEHEALLVIRAHRFATEAFELVSDVEAWLGDEFLDGIRVIVQRHAPVAQPAMPDEEQTTDSPLLVSQPAGAESWRV</sequence>
<name>A0A455T6K1_9CHLR</name>
<accession>A0A455T6K1</accession>
<gene>
    <name evidence="2" type="ORF">KTA_34480</name>
</gene>
<dbReference type="AlphaFoldDB" id="A0A455T6K1"/>
<dbReference type="EMBL" id="AP019377">
    <property type="protein sequence ID" value="BBH95249.1"/>
    <property type="molecule type" value="Genomic_DNA"/>
</dbReference>
<proteinExistence type="predicted"/>
<feature type="region of interest" description="Disordered" evidence="1">
    <location>
        <begin position="245"/>
        <end position="272"/>
    </location>
</feature>